<accession>A0A4Z2F4L4</accession>
<evidence type="ECO:0000313" key="3">
    <source>
        <dbReference type="Proteomes" id="UP000314294"/>
    </source>
</evidence>
<dbReference type="Proteomes" id="UP000314294">
    <property type="component" value="Unassembled WGS sequence"/>
</dbReference>
<dbReference type="EMBL" id="SRLO01001723">
    <property type="protein sequence ID" value="TNN35701.1"/>
    <property type="molecule type" value="Genomic_DNA"/>
</dbReference>
<protein>
    <submittedName>
        <fullName evidence="2">Uncharacterized protein</fullName>
    </submittedName>
</protein>
<evidence type="ECO:0000256" key="1">
    <source>
        <dbReference type="SAM" id="MobiDB-lite"/>
    </source>
</evidence>
<name>A0A4Z2F4L4_9TELE</name>
<proteinExistence type="predicted"/>
<reference evidence="2 3" key="1">
    <citation type="submission" date="2019-03" db="EMBL/GenBank/DDBJ databases">
        <title>First draft genome of Liparis tanakae, snailfish: a comprehensive survey of snailfish specific genes.</title>
        <authorList>
            <person name="Kim W."/>
            <person name="Song I."/>
            <person name="Jeong J.-H."/>
            <person name="Kim D."/>
            <person name="Kim S."/>
            <person name="Ryu S."/>
            <person name="Song J.Y."/>
            <person name="Lee S.K."/>
        </authorList>
    </citation>
    <scope>NUCLEOTIDE SEQUENCE [LARGE SCALE GENOMIC DNA]</scope>
    <source>
        <tissue evidence="2">Muscle</tissue>
    </source>
</reference>
<organism evidence="2 3">
    <name type="scientific">Liparis tanakae</name>
    <name type="common">Tanaka's snailfish</name>
    <dbReference type="NCBI Taxonomy" id="230148"/>
    <lineage>
        <taxon>Eukaryota</taxon>
        <taxon>Metazoa</taxon>
        <taxon>Chordata</taxon>
        <taxon>Craniata</taxon>
        <taxon>Vertebrata</taxon>
        <taxon>Euteleostomi</taxon>
        <taxon>Actinopterygii</taxon>
        <taxon>Neopterygii</taxon>
        <taxon>Teleostei</taxon>
        <taxon>Neoteleostei</taxon>
        <taxon>Acanthomorphata</taxon>
        <taxon>Eupercaria</taxon>
        <taxon>Perciformes</taxon>
        <taxon>Cottioidei</taxon>
        <taxon>Cottales</taxon>
        <taxon>Liparidae</taxon>
        <taxon>Liparis</taxon>
    </lineage>
</organism>
<sequence length="155" mass="16441">MAEGATGMPVKMGRGAALRSSESSTAPRTSRDTSPRMSSSTDTCSSLGGRAAVRMTDGGRAHAAVQLQVALQDVAEFGGGVSLDQPGPGQQARQEGLQVLQEVIHRQATRPPHRPVQSRQRVGRSPGEPRRRAGRLLLLQTLGGLPERNTRGAWV</sequence>
<gene>
    <name evidence="2" type="ORF">EYF80_054139</name>
</gene>
<comment type="caution">
    <text evidence="2">The sequence shown here is derived from an EMBL/GenBank/DDBJ whole genome shotgun (WGS) entry which is preliminary data.</text>
</comment>
<evidence type="ECO:0000313" key="2">
    <source>
        <dbReference type="EMBL" id="TNN35701.1"/>
    </source>
</evidence>
<keyword evidence="3" id="KW-1185">Reference proteome</keyword>
<dbReference type="AlphaFoldDB" id="A0A4Z2F4L4"/>
<feature type="region of interest" description="Disordered" evidence="1">
    <location>
        <begin position="106"/>
        <end position="132"/>
    </location>
</feature>
<feature type="region of interest" description="Disordered" evidence="1">
    <location>
        <begin position="1"/>
        <end position="51"/>
    </location>
</feature>
<feature type="compositionally biased region" description="Polar residues" evidence="1">
    <location>
        <begin position="35"/>
        <end position="46"/>
    </location>
</feature>